<dbReference type="Pfam" id="PF13855">
    <property type="entry name" value="LRR_8"/>
    <property type="match status" value="2"/>
</dbReference>
<feature type="compositionally biased region" description="Acidic residues" evidence="10">
    <location>
        <begin position="645"/>
        <end position="662"/>
    </location>
</feature>
<dbReference type="AlphaFoldDB" id="A0A6A3CA27"/>
<dbReference type="Proteomes" id="UP000436088">
    <property type="component" value="Unassembled WGS sequence"/>
</dbReference>
<evidence type="ECO:0000256" key="9">
    <source>
        <dbReference type="ARBA" id="ARBA00023180"/>
    </source>
</evidence>
<evidence type="ECO:0000313" key="12">
    <source>
        <dbReference type="EMBL" id="KAE8723939.1"/>
    </source>
</evidence>
<comment type="caution">
    <text evidence="12">The sequence shown here is derived from an EMBL/GenBank/DDBJ whole genome shotgun (WGS) entry which is preliminary data.</text>
</comment>
<gene>
    <name evidence="12" type="ORF">F3Y22_tig00011079pilonHSYRG00019</name>
</gene>
<evidence type="ECO:0000256" key="5">
    <source>
        <dbReference type="ARBA" id="ARBA00022729"/>
    </source>
</evidence>
<reference evidence="12" key="1">
    <citation type="submission" date="2019-09" db="EMBL/GenBank/DDBJ databases">
        <title>Draft genome information of white flower Hibiscus syriacus.</title>
        <authorList>
            <person name="Kim Y.-M."/>
        </authorList>
    </citation>
    <scope>NUCLEOTIDE SEQUENCE [LARGE SCALE GENOMIC DNA]</scope>
    <source>
        <strain evidence="12">YM2019G1</strain>
    </source>
</reference>
<accession>A0A6A3CA27</accession>
<dbReference type="InterPro" id="IPR032675">
    <property type="entry name" value="LRR_dom_sf"/>
</dbReference>
<evidence type="ECO:0000256" key="10">
    <source>
        <dbReference type="SAM" id="MobiDB-lite"/>
    </source>
</evidence>
<dbReference type="SUPFAM" id="SSF52058">
    <property type="entry name" value="L domain-like"/>
    <property type="match status" value="2"/>
</dbReference>
<proteinExistence type="inferred from homology"/>
<evidence type="ECO:0000256" key="6">
    <source>
        <dbReference type="ARBA" id="ARBA00022737"/>
    </source>
</evidence>
<organism evidence="12 13">
    <name type="scientific">Hibiscus syriacus</name>
    <name type="common">Rose of Sharon</name>
    <dbReference type="NCBI Taxonomy" id="106335"/>
    <lineage>
        <taxon>Eukaryota</taxon>
        <taxon>Viridiplantae</taxon>
        <taxon>Streptophyta</taxon>
        <taxon>Embryophyta</taxon>
        <taxon>Tracheophyta</taxon>
        <taxon>Spermatophyta</taxon>
        <taxon>Magnoliopsida</taxon>
        <taxon>eudicotyledons</taxon>
        <taxon>Gunneridae</taxon>
        <taxon>Pentapetalae</taxon>
        <taxon>rosids</taxon>
        <taxon>malvids</taxon>
        <taxon>Malvales</taxon>
        <taxon>Malvaceae</taxon>
        <taxon>Malvoideae</taxon>
        <taxon>Hibiscus</taxon>
    </lineage>
</organism>
<keyword evidence="9" id="KW-0325">Glycoprotein</keyword>
<evidence type="ECO:0000256" key="8">
    <source>
        <dbReference type="ARBA" id="ARBA00023136"/>
    </source>
</evidence>
<feature type="transmembrane region" description="Helical" evidence="11">
    <location>
        <begin position="585"/>
        <end position="608"/>
    </location>
</feature>
<keyword evidence="3" id="KW-0433">Leucine-rich repeat</keyword>
<dbReference type="FunFam" id="3.80.10.10:FF:000041">
    <property type="entry name" value="LRR receptor-like serine/threonine-protein kinase ERECTA"/>
    <property type="match status" value="1"/>
</dbReference>
<keyword evidence="13" id="KW-1185">Reference proteome</keyword>
<dbReference type="EMBL" id="VEPZ02000491">
    <property type="protein sequence ID" value="KAE8723939.1"/>
    <property type="molecule type" value="Genomic_DNA"/>
</dbReference>
<dbReference type="PANTHER" id="PTHR48065:SF11">
    <property type="entry name" value="OS11G0213300 PROTEIN"/>
    <property type="match status" value="1"/>
</dbReference>
<keyword evidence="5" id="KW-0732">Signal</keyword>
<dbReference type="Pfam" id="PF00560">
    <property type="entry name" value="LRR_1"/>
    <property type="match status" value="3"/>
</dbReference>
<evidence type="ECO:0000256" key="3">
    <source>
        <dbReference type="ARBA" id="ARBA00022614"/>
    </source>
</evidence>
<evidence type="ECO:0000256" key="11">
    <source>
        <dbReference type="SAM" id="Phobius"/>
    </source>
</evidence>
<keyword evidence="4 11" id="KW-0812">Transmembrane</keyword>
<feature type="region of interest" description="Disordered" evidence="10">
    <location>
        <begin position="643"/>
        <end position="662"/>
    </location>
</feature>
<dbReference type="PRINTS" id="PR00019">
    <property type="entry name" value="LEURICHRPT"/>
</dbReference>
<comment type="similarity">
    <text evidence="2">Belongs to the RLP family.</text>
</comment>
<evidence type="ECO:0000313" key="13">
    <source>
        <dbReference type="Proteomes" id="UP000436088"/>
    </source>
</evidence>
<evidence type="ECO:0000256" key="7">
    <source>
        <dbReference type="ARBA" id="ARBA00022989"/>
    </source>
</evidence>
<dbReference type="Gene3D" id="3.80.10.10">
    <property type="entry name" value="Ribonuclease Inhibitor"/>
    <property type="match status" value="4"/>
</dbReference>
<dbReference type="InterPro" id="IPR001611">
    <property type="entry name" value="Leu-rich_rpt"/>
</dbReference>
<dbReference type="PANTHER" id="PTHR48065">
    <property type="entry name" value="OS10G0469600 PROTEIN"/>
    <property type="match status" value="1"/>
</dbReference>
<keyword evidence="7 11" id="KW-1133">Transmembrane helix</keyword>
<evidence type="ECO:0000256" key="1">
    <source>
        <dbReference type="ARBA" id="ARBA00004479"/>
    </source>
</evidence>
<keyword evidence="6" id="KW-0677">Repeat</keyword>
<dbReference type="GO" id="GO:0016020">
    <property type="term" value="C:membrane"/>
    <property type="evidence" value="ECO:0007669"/>
    <property type="project" value="UniProtKB-SubCell"/>
</dbReference>
<comment type="subcellular location">
    <subcellularLocation>
        <location evidence="1">Membrane</location>
        <topology evidence="1">Single-pass type I membrane protein</topology>
    </subcellularLocation>
</comment>
<protein>
    <submittedName>
        <fullName evidence="12">Uncharacterized protein</fullName>
    </submittedName>
</protein>
<evidence type="ECO:0000256" key="4">
    <source>
        <dbReference type="ARBA" id="ARBA00022692"/>
    </source>
</evidence>
<evidence type="ECO:0000256" key="2">
    <source>
        <dbReference type="ARBA" id="ARBA00009592"/>
    </source>
</evidence>
<keyword evidence="8 11" id="KW-0472">Membrane</keyword>
<sequence>MNASSSIFRLEHLQRLNLAYNRLMLAFPTAFDKLENLSYLNLSNGFTGQIPAEISRMTKLVSLDLSVSSLLGGTLKLGNPNLQAVSSLTDLQVLSMSNCHLSGPIDSSLSNLRSLSVIRLDNNNLSASVPQFFAAFPNLTSLRLSTAGLSGRFPEEVLRMPTLQILDLSNNGLLEGSFHDFPLNVSIQTLILSGTKFGGQLPESIENVSFPNQFNGSLGDVHGKTTFLLDTLDLSSNKLQGRFPMFVFELQGLKILTLSSNNFSGFIQWTDIQKLRNLSNLDLSYNNLFIDATSTDSALTIAENYIFTNCYRPSWQSAPRENRPSSTICHLSGLLKNNFSSILPPDIGDFLQFAYFSPSQMNVPVGVLNLRQNNLSGNISDTFPANCRLQTLDLNGNLLQGKVPKSLVNCKNAGGSKPWPQSDQCTFPCHLKNITGMRVLVLRANKFNGNMHCADKSRWPMLQIVDLSSNSFRAKSLLSGCNNNYHERVDPTFWKPISAGVFRPLRYYLNGEIPVQLAKLNFLSFLNVSNNKLVGRIPTGTQIQSFSEASFEKNPGLCGPPLTTDCSNEPSPAPHTAQEADEFDWQFIFIGVGFGVGAALFVAPLIFWKPASKCVDDNIDKFLGVMLPKVGWTYTCPDDRKVDTDENLEENSENDEEDKESEEKIEEFRGRYCVFCSKLDITRKKAIHELSCTCHDSSTLISSPFLLSLLFFYLYIDEK</sequence>
<name>A0A6A3CA27_HIBSY</name>